<proteinExistence type="predicted"/>
<sequence length="65" mass="6978">MSAGGRLLLLLLGAGFWAAGLHSWLHSVGQEGIPKLLRQMLDQLSKFTFPPMKCIVPNASSADLS</sequence>
<feature type="chain" id="PRO_5025389330" evidence="1">
    <location>
        <begin position="24"/>
        <end position="65"/>
    </location>
</feature>
<protein>
    <submittedName>
        <fullName evidence="2">Uncharacterized protein</fullName>
    </submittedName>
</protein>
<keyword evidence="1" id="KW-0732">Signal</keyword>
<feature type="non-terminal residue" evidence="2">
    <location>
        <position position="1"/>
    </location>
</feature>
<feature type="signal peptide" evidence="1">
    <location>
        <begin position="1"/>
        <end position="23"/>
    </location>
</feature>
<dbReference type="Proteomes" id="UP000485058">
    <property type="component" value="Unassembled WGS sequence"/>
</dbReference>
<evidence type="ECO:0000313" key="2">
    <source>
        <dbReference type="EMBL" id="GFH31366.1"/>
    </source>
</evidence>
<gene>
    <name evidence="2" type="ORF">HaLaN_30397</name>
</gene>
<comment type="caution">
    <text evidence="2">The sequence shown here is derived from an EMBL/GenBank/DDBJ whole genome shotgun (WGS) entry which is preliminary data.</text>
</comment>
<organism evidence="2 3">
    <name type="scientific">Haematococcus lacustris</name>
    <name type="common">Green alga</name>
    <name type="synonym">Haematococcus pluvialis</name>
    <dbReference type="NCBI Taxonomy" id="44745"/>
    <lineage>
        <taxon>Eukaryota</taxon>
        <taxon>Viridiplantae</taxon>
        <taxon>Chlorophyta</taxon>
        <taxon>core chlorophytes</taxon>
        <taxon>Chlorophyceae</taxon>
        <taxon>CS clade</taxon>
        <taxon>Chlamydomonadales</taxon>
        <taxon>Haematococcaceae</taxon>
        <taxon>Haematococcus</taxon>
    </lineage>
</organism>
<evidence type="ECO:0000256" key="1">
    <source>
        <dbReference type="SAM" id="SignalP"/>
    </source>
</evidence>
<reference evidence="2 3" key="1">
    <citation type="submission" date="2020-02" db="EMBL/GenBank/DDBJ databases">
        <title>Draft genome sequence of Haematococcus lacustris strain NIES-144.</title>
        <authorList>
            <person name="Morimoto D."/>
            <person name="Nakagawa S."/>
            <person name="Yoshida T."/>
            <person name="Sawayama S."/>
        </authorList>
    </citation>
    <scope>NUCLEOTIDE SEQUENCE [LARGE SCALE GENOMIC DNA]</scope>
    <source>
        <strain evidence="2 3">NIES-144</strain>
    </source>
</reference>
<evidence type="ECO:0000313" key="3">
    <source>
        <dbReference type="Proteomes" id="UP000485058"/>
    </source>
</evidence>
<name>A0A6A0AF64_HAELA</name>
<dbReference type="AlphaFoldDB" id="A0A6A0AF64"/>
<keyword evidence="3" id="KW-1185">Reference proteome</keyword>
<accession>A0A6A0AF64</accession>
<dbReference type="EMBL" id="BLLF01005571">
    <property type="protein sequence ID" value="GFH31366.1"/>
    <property type="molecule type" value="Genomic_DNA"/>
</dbReference>